<evidence type="ECO:0000313" key="2">
    <source>
        <dbReference type="EMBL" id="MBC3932151.1"/>
    </source>
</evidence>
<dbReference type="EMBL" id="JACOGD010000005">
    <property type="protein sequence ID" value="MBC3932151.1"/>
    <property type="molecule type" value="Genomic_DNA"/>
</dbReference>
<feature type="transmembrane region" description="Helical" evidence="1">
    <location>
        <begin position="123"/>
        <end position="142"/>
    </location>
</feature>
<keyword evidence="1" id="KW-0812">Transmembrane</keyword>
<dbReference type="Proteomes" id="UP000654304">
    <property type="component" value="Unassembled WGS sequence"/>
</dbReference>
<feature type="transmembrane region" description="Helical" evidence="1">
    <location>
        <begin position="78"/>
        <end position="102"/>
    </location>
</feature>
<keyword evidence="3" id="KW-1185">Reference proteome</keyword>
<dbReference type="RefSeq" id="WP_186903836.1">
    <property type="nucleotide sequence ID" value="NZ_JACOGD010000005.1"/>
</dbReference>
<reference evidence="2 3" key="1">
    <citation type="submission" date="2020-08" db="EMBL/GenBank/DDBJ databases">
        <title>Novel species isolated from subtropical streams in China.</title>
        <authorList>
            <person name="Lu H."/>
        </authorList>
    </citation>
    <scope>NUCLEOTIDE SEQUENCE [LARGE SCALE GENOMIC DNA]</scope>
    <source>
        <strain evidence="2 3">CY22W</strain>
    </source>
</reference>
<feature type="transmembrane region" description="Helical" evidence="1">
    <location>
        <begin position="154"/>
        <end position="175"/>
    </location>
</feature>
<accession>A0ABR7A5R3</accession>
<evidence type="ECO:0008006" key="4">
    <source>
        <dbReference type="Google" id="ProtNLM"/>
    </source>
</evidence>
<gene>
    <name evidence="2" type="ORF">H8K43_10735</name>
</gene>
<protein>
    <recommendedName>
        <fullName evidence="4">DUF2975 domain-containing protein</fullName>
    </recommendedName>
</protein>
<proteinExistence type="predicted"/>
<evidence type="ECO:0000256" key="1">
    <source>
        <dbReference type="SAM" id="Phobius"/>
    </source>
</evidence>
<evidence type="ECO:0000313" key="3">
    <source>
        <dbReference type="Proteomes" id="UP000654304"/>
    </source>
</evidence>
<sequence>MSLTSRPKAAHIRQLSRYFLWLTTLVICLVPLSTLGFVVQIWTAPQGQQGILSFLSQISHFKEVMDLTRQGIAQEDRWMATTFVLLSSACLVWIFIQINNMLSFFYQGEIFNRQALRCAQTGFWVYLALTLCVYSLQLIAIISTSGSAQLWTDFADALFSELVILGIAKLLVWALEIGTELNEDAALVI</sequence>
<keyword evidence="1" id="KW-1133">Transmembrane helix</keyword>
<organism evidence="2 3">
    <name type="scientific">Undibacterium curvum</name>
    <dbReference type="NCBI Taxonomy" id="2762294"/>
    <lineage>
        <taxon>Bacteria</taxon>
        <taxon>Pseudomonadati</taxon>
        <taxon>Pseudomonadota</taxon>
        <taxon>Betaproteobacteria</taxon>
        <taxon>Burkholderiales</taxon>
        <taxon>Oxalobacteraceae</taxon>
        <taxon>Undibacterium</taxon>
    </lineage>
</organism>
<feature type="transmembrane region" description="Helical" evidence="1">
    <location>
        <begin position="20"/>
        <end position="42"/>
    </location>
</feature>
<name>A0ABR7A5R3_9BURK</name>
<keyword evidence="1" id="KW-0472">Membrane</keyword>
<comment type="caution">
    <text evidence="2">The sequence shown here is derived from an EMBL/GenBank/DDBJ whole genome shotgun (WGS) entry which is preliminary data.</text>
</comment>